<dbReference type="PANTHER" id="PTHR43677:SF4">
    <property type="entry name" value="QUINONE OXIDOREDUCTASE-LIKE PROTEIN 2"/>
    <property type="match status" value="1"/>
</dbReference>
<dbReference type="InterPro" id="IPR020843">
    <property type="entry name" value="ER"/>
</dbReference>
<evidence type="ECO:0000313" key="2">
    <source>
        <dbReference type="EMBL" id="PRZ04343.1"/>
    </source>
</evidence>
<dbReference type="InterPro" id="IPR036291">
    <property type="entry name" value="NAD(P)-bd_dom_sf"/>
</dbReference>
<dbReference type="EMBL" id="PVTX01000010">
    <property type="protein sequence ID" value="PRZ04343.1"/>
    <property type="molecule type" value="Genomic_DNA"/>
</dbReference>
<dbReference type="RefSeq" id="WP_106269098.1">
    <property type="nucleotide sequence ID" value="NZ_PVTX01000010.1"/>
</dbReference>
<dbReference type="SUPFAM" id="SSF50129">
    <property type="entry name" value="GroES-like"/>
    <property type="match status" value="1"/>
</dbReference>
<accession>A0ABX5EAP1</accession>
<dbReference type="PANTHER" id="PTHR43677">
    <property type="entry name" value="SHORT-CHAIN DEHYDROGENASE/REDUCTASE"/>
    <property type="match status" value="1"/>
</dbReference>
<dbReference type="SUPFAM" id="SSF51735">
    <property type="entry name" value="NAD(P)-binding Rossmann-fold domains"/>
    <property type="match status" value="1"/>
</dbReference>
<dbReference type="Pfam" id="PF08240">
    <property type="entry name" value="ADH_N"/>
    <property type="match status" value="1"/>
</dbReference>
<proteinExistence type="predicted"/>
<dbReference type="InterPro" id="IPR051397">
    <property type="entry name" value="Zn-ADH-like_protein"/>
</dbReference>
<evidence type="ECO:0000313" key="3">
    <source>
        <dbReference type="Proteomes" id="UP000239895"/>
    </source>
</evidence>
<protein>
    <submittedName>
        <fullName evidence="2">NADPH:quinone reductase-like Zn-dependent oxidoreductase</fullName>
    </submittedName>
</protein>
<dbReference type="SMART" id="SM00829">
    <property type="entry name" value="PKS_ER"/>
    <property type="match status" value="1"/>
</dbReference>
<dbReference type="Gene3D" id="3.40.50.720">
    <property type="entry name" value="NAD(P)-binding Rossmann-like Domain"/>
    <property type="match status" value="1"/>
</dbReference>
<dbReference type="InterPro" id="IPR013149">
    <property type="entry name" value="ADH-like_C"/>
</dbReference>
<evidence type="ECO:0000259" key="1">
    <source>
        <dbReference type="SMART" id="SM00829"/>
    </source>
</evidence>
<dbReference type="CDD" id="cd08270">
    <property type="entry name" value="MDR4"/>
    <property type="match status" value="1"/>
</dbReference>
<comment type="caution">
    <text evidence="2">The sequence shown here is derived from an EMBL/GenBank/DDBJ whole genome shotgun (WGS) entry which is preliminary data.</text>
</comment>
<dbReference type="Proteomes" id="UP000239895">
    <property type="component" value="Unassembled WGS sequence"/>
</dbReference>
<feature type="domain" description="Enoyl reductase (ER)" evidence="1">
    <location>
        <begin position="13"/>
        <end position="305"/>
    </location>
</feature>
<name>A0ABX5EAP1_9MICO</name>
<dbReference type="InterPro" id="IPR011032">
    <property type="entry name" value="GroES-like_sf"/>
</dbReference>
<dbReference type="InterPro" id="IPR013154">
    <property type="entry name" value="ADH-like_N"/>
</dbReference>
<sequence length="311" mass="32063">MRAIVVDSAHPVGIRLAEAPPPQPRASEAVVRVAAFTINYGDIATAQSLPDGAVPGWEAAGYVAQAAADGSGPGVGTPVISLGEAGGWAEYRAVDTAMLGVVPEAADLGEMSTLPVAANSALRALRRIGPILGRTVMVTGATGGVGRYAVQLAYLGGATVVAVTTSPDRYGAELRCLGASDVVASPGQHRGEVHGVIDCVGGDLLVQAFDRLGRDGVLVALGHVTSQPEVFPVGTLIADPSRHNRSIVTFHQLDGSPLAPDLAWLSARLVEGRLRPSIAWRGPWTRVAEVIERLHSGSLHGKAVVDVPADE</sequence>
<gene>
    <name evidence="2" type="ORF">BCL65_1104</name>
</gene>
<organism evidence="2 3">
    <name type="scientific">Isoptericola halotolerans</name>
    <dbReference type="NCBI Taxonomy" id="300560"/>
    <lineage>
        <taxon>Bacteria</taxon>
        <taxon>Bacillati</taxon>
        <taxon>Actinomycetota</taxon>
        <taxon>Actinomycetes</taxon>
        <taxon>Micrococcales</taxon>
        <taxon>Promicromonosporaceae</taxon>
        <taxon>Isoptericola</taxon>
    </lineage>
</organism>
<reference evidence="2 3" key="1">
    <citation type="submission" date="2018-03" db="EMBL/GenBank/DDBJ databases">
        <title>Comparative analysis of microorganisms from saline springs in Andes Mountain Range, Colombia.</title>
        <authorList>
            <person name="Rubin E."/>
        </authorList>
    </citation>
    <scope>NUCLEOTIDE SEQUENCE [LARGE SCALE GENOMIC DNA]</scope>
    <source>
        <strain evidence="2 3">CG 23</strain>
    </source>
</reference>
<dbReference type="Pfam" id="PF00107">
    <property type="entry name" value="ADH_zinc_N"/>
    <property type="match status" value="1"/>
</dbReference>
<keyword evidence="3" id="KW-1185">Reference proteome</keyword>
<dbReference type="Gene3D" id="3.90.180.10">
    <property type="entry name" value="Medium-chain alcohol dehydrogenases, catalytic domain"/>
    <property type="match status" value="1"/>
</dbReference>